<accession>U4L0M1</accession>
<keyword evidence="2" id="KW-1185">Reference proteome</keyword>
<sequence>MEEDRGYLHSNGSSIHNQSILHRFPSSIFSFPMTPDVEISVNTSYHTSTLSHMFAFRCQRGRIQYLPTTGFKSDNPQ</sequence>
<dbReference type="Proteomes" id="UP000018144">
    <property type="component" value="Unassembled WGS sequence"/>
</dbReference>
<name>U4L0M1_PYROM</name>
<organism evidence="1 2">
    <name type="scientific">Pyronema omphalodes (strain CBS 100304)</name>
    <name type="common">Pyronema confluens</name>
    <dbReference type="NCBI Taxonomy" id="1076935"/>
    <lineage>
        <taxon>Eukaryota</taxon>
        <taxon>Fungi</taxon>
        <taxon>Dikarya</taxon>
        <taxon>Ascomycota</taxon>
        <taxon>Pezizomycotina</taxon>
        <taxon>Pezizomycetes</taxon>
        <taxon>Pezizales</taxon>
        <taxon>Pyronemataceae</taxon>
        <taxon>Pyronema</taxon>
    </lineage>
</organism>
<dbReference type="EMBL" id="HF935261">
    <property type="protein sequence ID" value="CCX05584.1"/>
    <property type="molecule type" value="Genomic_DNA"/>
</dbReference>
<evidence type="ECO:0000313" key="2">
    <source>
        <dbReference type="Proteomes" id="UP000018144"/>
    </source>
</evidence>
<gene>
    <name evidence="1" type="ORF">PCON_05171</name>
</gene>
<evidence type="ECO:0000313" key="1">
    <source>
        <dbReference type="EMBL" id="CCX05584.1"/>
    </source>
</evidence>
<protein>
    <submittedName>
        <fullName evidence="1">Uncharacterized protein</fullName>
    </submittedName>
</protein>
<proteinExistence type="predicted"/>
<dbReference type="AlphaFoldDB" id="U4L0M1"/>
<reference evidence="1 2" key="1">
    <citation type="journal article" date="2013" name="PLoS Genet.">
        <title>The genome and development-dependent transcriptomes of Pyronema confluens: a window into fungal evolution.</title>
        <authorList>
            <person name="Traeger S."/>
            <person name="Altegoer F."/>
            <person name="Freitag M."/>
            <person name="Gabaldon T."/>
            <person name="Kempken F."/>
            <person name="Kumar A."/>
            <person name="Marcet-Houben M."/>
            <person name="Poggeler S."/>
            <person name="Stajich J.E."/>
            <person name="Nowrousian M."/>
        </authorList>
    </citation>
    <scope>NUCLEOTIDE SEQUENCE [LARGE SCALE GENOMIC DNA]</scope>
    <source>
        <strain evidence="2">CBS 100304</strain>
        <tissue evidence="1">Vegetative mycelium</tissue>
    </source>
</reference>